<proteinExistence type="inferred from homology"/>
<evidence type="ECO:0000256" key="7">
    <source>
        <dbReference type="ARBA" id="ARBA00023136"/>
    </source>
</evidence>
<dbReference type="GO" id="GO:0044718">
    <property type="term" value="P:siderophore transmembrane transport"/>
    <property type="evidence" value="ECO:0007669"/>
    <property type="project" value="TreeGrafter"/>
</dbReference>
<dbReference type="Gene3D" id="2.40.170.20">
    <property type="entry name" value="TonB-dependent receptor, beta-barrel domain"/>
    <property type="match status" value="1"/>
</dbReference>
<keyword evidence="2 9" id="KW-0813">Transport</keyword>
<keyword evidence="7 9" id="KW-0472">Membrane</keyword>
<dbReference type="InterPro" id="IPR010917">
    <property type="entry name" value="TonB_rcpt_CS"/>
</dbReference>
<protein>
    <submittedName>
        <fullName evidence="11">Putative TonB-dependent receptor</fullName>
    </submittedName>
</protein>
<evidence type="ECO:0000256" key="4">
    <source>
        <dbReference type="ARBA" id="ARBA00022692"/>
    </source>
</evidence>
<dbReference type="EMBL" id="CBGL010000019">
    <property type="protein sequence ID" value="CDD09990.1"/>
    <property type="molecule type" value="Genomic_DNA"/>
</dbReference>
<evidence type="ECO:0000256" key="8">
    <source>
        <dbReference type="ARBA" id="ARBA00023237"/>
    </source>
</evidence>
<evidence type="ECO:0000256" key="3">
    <source>
        <dbReference type="ARBA" id="ARBA00022452"/>
    </source>
</evidence>
<comment type="subcellular location">
    <subcellularLocation>
        <location evidence="1 9">Cell outer membrane</location>
        <topology evidence="1 9">Multi-pass membrane protein</topology>
    </subcellularLocation>
</comment>
<dbReference type="SUPFAM" id="SSF56935">
    <property type="entry name" value="Porins"/>
    <property type="match status" value="1"/>
</dbReference>
<dbReference type="PROSITE" id="PS52016">
    <property type="entry name" value="TONB_DEPENDENT_REC_3"/>
    <property type="match status" value="1"/>
</dbReference>
<keyword evidence="4 9" id="KW-0812">Transmembrane</keyword>
<dbReference type="PANTHER" id="PTHR30069:SF53">
    <property type="entry name" value="COLICIN I RECEPTOR-RELATED"/>
    <property type="match status" value="1"/>
</dbReference>
<sequence length="297" mass="33990">MVGGFEYTKDSIDRASQTIKNKDFHNTALYIQDIWDFSKQYNLTYGLRYDNHSKYGNHTSGSATIGFTPDDKTNFYASYKQYFIAPTVNQLYSSGSGNPDLKYETGYTYELGVKHYFDKNTTIDLNAYRRKSSDAIGLVKKNDGSDDSIYTNYDIEKTKGFSVKVNKSINDCINLGAGYTYIYVDPQPNKNPNKNGYLPRGVWNFNIGYDNDRLAVDFDGRGVINREGRKAAKVHTSTSFWVWDISANYKCSNSIKLFGKIGNIFNTNYTERVYDLDPEAWYASPGRNYMVGMEYTF</sequence>
<dbReference type="InterPro" id="IPR000531">
    <property type="entry name" value="Beta-barrel_TonB"/>
</dbReference>
<dbReference type="HOGENOM" id="CLU_932772_0_0_9"/>
<dbReference type="InterPro" id="IPR036942">
    <property type="entry name" value="Beta-barrel_TonB_sf"/>
</dbReference>
<dbReference type="GO" id="GO:0015344">
    <property type="term" value="F:siderophore uptake transmembrane transporter activity"/>
    <property type="evidence" value="ECO:0007669"/>
    <property type="project" value="TreeGrafter"/>
</dbReference>
<reference evidence="11" key="1">
    <citation type="submission" date="2012-11" db="EMBL/GenBank/DDBJ databases">
        <title>Dependencies among metagenomic species, viruses, plasmids and units of genetic variation.</title>
        <authorList>
            <person name="Nielsen H.B."/>
            <person name="Almeida M."/>
            <person name="Juncker A.S."/>
            <person name="Rasmussen S."/>
            <person name="Li J."/>
            <person name="Sunagawa S."/>
            <person name="Plichta D."/>
            <person name="Gautier L."/>
            <person name="Le Chatelier E."/>
            <person name="Peletier E."/>
            <person name="Bonde I."/>
            <person name="Nielsen T."/>
            <person name="Manichanh C."/>
            <person name="Arumugam M."/>
            <person name="Batto J."/>
            <person name="Santos M.B.Q.D."/>
            <person name="Blom N."/>
            <person name="Borruel N."/>
            <person name="Burgdorf K.S."/>
            <person name="Boumezbeur F."/>
            <person name="Casellas F."/>
            <person name="Dore J."/>
            <person name="Guarner F."/>
            <person name="Hansen T."/>
            <person name="Hildebrand F."/>
            <person name="Kaas R.S."/>
            <person name="Kennedy S."/>
            <person name="Kristiansen K."/>
            <person name="Kultima J.R."/>
            <person name="Leonard P."/>
            <person name="Levenez F."/>
            <person name="Lund O."/>
            <person name="Moumen B."/>
            <person name="Le Paslier D."/>
            <person name="Pons N."/>
            <person name="Pedersen O."/>
            <person name="Prifti E."/>
            <person name="Qin J."/>
            <person name="Raes J."/>
            <person name="Tap J."/>
            <person name="Tims S."/>
            <person name="Ussery D.W."/>
            <person name="Yamada T."/>
            <person name="MetaHit consortium"/>
            <person name="Renault P."/>
            <person name="Sicheritz-Ponten T."/>
            <person name="Bork P."/>
            <person name="Wang J."/>
            <person name="Brunak S."/>
            <person name="Ehrlich S.D."/>
        </authorList>
    </citation>
    <scope>NUCLEOTIDE SEQUENCE [LARGE SCALE GENOMIC DNA]</scope>
</reference>
<evidence type="ECO:0000256" key="1">
    <source>
        <dbReference type="ARBA" id="ARBA00004571"/>
    </source>
</evidence>
<gene>
    <name evidence="11" type="ORF">BN587_01747</name>
</gene>
<evidence type="ECO:0000313" key="11">
    <source>
        <dbReference type="EMBL" id="CDD09990.1"/>
    </source>
</evidence>
<dbReference type="Proteomes" id="UP000014937">
    <property type="component" value="Unassembled WGS sequence"/>
</dbReference>
<name>R6WKT8_9FIRM</name>
<keyword evidence="8 9" id="KW-0998">Cell outer membrane</keyword>
<keyword evidence="6" id="KW-0798">TonB box</keyword>
<dbReference type="GO" id="GO:0009279">
    <property type="term" value="C:cell outer membrane"/>
    <property type="evidence" value="ECO:0007669"/>
    <property type="project" value="UniProtKB-SubCell"/>
</dbReference>
<dbReference type="PROSITE" id="PS01156">
    <property type="entry name" value="TONB_DEPENDENT_REC_2"/>
    <property type="match status" value="1"/>
</dbReference>
<evidence type="ECO:0000256" key="6">
    <source>
        <dbReference type="ARBA" id="ARBA00023077"/>
    </source>
</evidence>
<comment type="caution">
    <text evidence="11">The sequence shown here is derived from an EMBL/GenBank/DDBJ whole genome shotgun (WGS) entry which is preliminary data.</text>
</comment>
<dbReference type="AlphaFoldDB" id="R6WKT8"/>
<accession>R6WKT8</accession>
<organism evidence="11 12">
    <name type="scientific">Phascolarctobacterium succinatutens CAG:287</name>
    <dbReference type="NCBI Taxonomy" id="1263101"/>
    <lineage>
        <taxon>Bacteria</taxon>
        <taxon>Bacillati</taxon>
        <taxon>Bacillota</taxon>
        <taxon>Negativicutes</taxon>
        <taxon>Acidaminococcales</taxon>
        <taxon>Acidaminococcaceae</taxon>
        <taxon>Phascolarctobacterium</taxon>
    </lineage>
</organism>
<dbReference type="PANTHER" id="PTHR30069">
    <property type="entry name" value="TONB-DEPENDENT OUTER MEMBRANE RECEPTOR"/>
    <property type="match status" value="1"/>
</dbReference>
<evidence type="ECO:0000259" key="10">
    <source>
        <dbReference type="Pfam" id="PF00593"/>
    </source>
</evidence>
<evidence type="ECO:0000256" key="2">
    <source>
        <dbReference type="ARBA" id="ARBA00022448"/>
    </source>
</evidence>
<feature type="domain" description="TonB-dependent receptor-like beta-barrel" evidence="10">
    <location>
        <begin position="16"/>
        <end position="263"/>
    </location>
</feature>
<keyword evidence="3 9" id="KW-1134">Transmembrane beta strand</keyword>
<evidence type="ECO:0000313" key="12">
    <source>
        <dbReference type="Proteomes" id="UP000014937"/>
    </source>
</evidence>
<dbReference type="InterPro" id="IPR039426">
    <property type="entry name" value="TonB-dep_rcpt-like"/>
</dbReference>
<comment type="similarity">
    <text evidence="9">Belongs to the TonB-dependent receptor family.</text>
</comment>
<evidence type="ECO:0000256" key="9">
    <source>
        <dbReference type="PROSITE-ProRule" id="PRU01360"/>
    </source>
</evidence>
<keyword evidence="5" id="KW-0732">Signal</keyword>
<dbReference type="Pfam" id="PF00593">
    <property type="entry name" value="TonB_dep_Rec_b-barrel"/>
    <property type="match status" value="1"/>
</dbReference>
<evidence type="ECO:0000256" key="5">
    <source>
        <dbReference type="ARBA" id="ARBA00022729"/>
    </source>
</evidence>
<keyword evidence="11" id="KW-0675">Receptor</keyword>